<comment type="similarity">
    <text evidence="7">Belongs to the glycosyltransferase 87 family.</text>
</comment>
<feature type="transmembrane region" description="Helical" evidence="8">
    <location>
        <begin position="326"/>
        <end position="345"/>
    </location>
</feature>
<protein>
    <submittedName>
        <fullName evidence="9">Glycosyltransferase 87 family protein</fullName>
    </submittedName>
</protein>
<name>A0ABT4B8B7_9ACTN</name>
<feature type="transmembrane region" description="Helical" evidence="8">
    <location>
        <begin position="191"/>
        <end position="210"/>
    </location>
</feature>
<gene>
    <name evidence="9" type="ORF">OWR29_32540</name>
</gene>
<evidence type="ECO:0000256" key="4">
    <source>
        <dbReference type="ARBA" id="ARBA00022692"/>
    </source>
</evidence>
<keyword evidence="3" id="KW-0808">Transferase</keyword>
<feature type="transmembrane region" description="Helical" evidence="8">
    <location>
        <begin position="288"/>
        <end position="314"/>
    </location>
</feature>
<accession>A0ABT4B8B7</accession>
<feature type="transmembrane region" description="Helical" evidence="8">
    <location>
        <begin position="164"/>
        <end position="185"/>
    </location>
</feature>
<comment type="subcellular location">
    <subcellularLocation>
        <location evidence="1">Cell membrane</location>
        <topology evidence="1">Multi-pass membrane protein</topology>
    </subcellularLocation>
</comment>
<comment type="caution">
    <text evidence="9">The sequence shown here is derived from an EMBL/GenBank/DDBJ whole genome shotgun (WGS) entry which is preliminary data.</text>
</comment>
<sequence length="390" mass="42427">MSRRLQITVVVVAAVAVGVFLVTVPTFREFFDLGVYRGAVRSWLLDGNELYDFLYQNTEYGFTYPPFAALVFSPLALTSWPVAVALGIVVNAAAVVLLLRWFLVPVVRRYGGSTWFVCSLVFLAILVFEPARDTFSFGQVNLALLVLVLVDLRALATGRRWAGAGIGLAAAIKLTPVVFIGYLIVTRQYRAAWTATATAAGATALAALIAPSTSAQFWLTTLWDTDRVGRLEYVSNQSLRGVVARLELPSAWWLAAVAVVLAVWFLRVRLLRDASGPADHAAGFAATGIVACLISPVTWVHHLVWLLPALFLLTDAALRDRSRPRLAALAVAYVILSSSVVWLWWAGAHGFLAAIGSNTYVWISLALLLTVPFRAAVPTAPPPELLTDRH</sequence>
<dbReference type="InterPro" id="IPR018584">
    <property type="entry name" value="GT87"/>
</dbReference>
<evidence type="ECO:0000256" key="1">
    <source>
        <dbReference type="ARBA" id="ARBA00004651"/>
    </source>
</evidence>
<evidence type="ECO:0000256" key="6">
    <source>
        <dbReference type="ARBA" id="ARBA00023136"/>
    </source>
</evidence>
<evidence type="ECO:0000313" key="10">
    <source>
        <dbReference type="Proteomes" id="UP001151002"/>
    </source>
</evidence>
<feature type="transmembrane region" description="Helical" evidence="8">
    <location>
        <begin position="7"/>
        <end position="27"/>
    </location>
</feature>
<dbReference type="Pfam" id="PF09594">
    <property type="entry name" value="GT87"/>
    <property type="match status" value="1"/>
</dbReference>
<evidence type="ECO:0000256" key="8">
    <source>
        <dbReference type="SAM" id="Phobius"/>
    </source>
</evidence>
<evidence type="ECO:0000256" key="5">
    <source>
        <dbReference type="ARBA" id="ARBA00022989"/>
    </source>
</evidence>
<feature type="transmembrane region" description="Helical" evidence="8">
    <location>
        <begin position="80"/>
        <end position="103"/>
    </location>
</feature>
<evidence type="ECO:0000313" key="9">
    <source>
        <dbReference type="EMBL" id="MCY1142748.1"/>
    </source>
</evidence>
<dbReference type="EMBL" id="JAPNTZ010000013">
    <property type="protein sequence ID" value="MCY1142748.1"/>
    <property type="molecule type" value="Genomic_DNA"/>
</dbReference>
<dbReference type="Proteomes" id="UP001151002">
    <property type="component" value="Unassembled WGS sequence"/>
</dbReference>
<feature type="transmembrane region" description="Helical" evidence="8">
    <location>
        <begin position="110"/>
        <end position="128"/>
    </location>
</feature>
<keyword evidence="2" id="KW-1003">Cell membrane</keyword>
<feature type="transmembrane region" description="Helical" evidence="8">
    <location>
        <begin position="250"/>
        <end position="268"/>
    </location>
</feature>
<evidence type="ECO:0000256" key="7">
    <source>
        <dbReference type="ARBA" id="ARBA00024033"/>
    </source>
</evidence>
<feature type="transmembrane region" description="Helical" evidence="8">
    <location>
        <begin position="351"/>
        <end position="371"/>
    </location>
</feature>
<dbReference type="RefSeq" id="WP_267567212.1">
    <property type="nucleotide sequence ID" value="NZ_JAPNTZ010000013.1"/>
</dbReference>
<keyword evidence="6 8" id="KW-0472">Membrane</keyword>
<evidence type="ECO:0000256" key="3">
    <source>
        <dbReference type="ARBA" id="ARBA00022679"/>
    </source>
</evidence>
<keyword evidence="10" id="KW-1185">Reference proteome</keyword>
<reference evidence="9" key="1">
    <citation type="submission" date="2022-11" db="EMBL/GenBank/DDBJ databases">
        <authorList>
            <person name="Somphong A."/>
            <person name="Phongsopitanun W."/>
        </authorList>
    </citation>
    <scope>NUCLEOTIDE SEQUENCE</scope>
    <source>
        <strain evidence="9">Pm04-4</strain>
    </source>
</reference>
<keyword evidence="5 8" id="KW-1133">Transmembrane helix</keyword>
<evidence type="ECO:0000256" key="2">
    <source>
        <dbReference type="ARBA" id="ARBA00022475"/>
    </source>
</evidence>
<proteinExistence type="inferred from homology"/>
<keyword evidence="4 8" id="KW-0812">Transmembrane</keyword>
<organism evidence="9 10">
    <name type="scientific">Paractinoplanes pyxinae</name>
    <dbReference type="NCBI Taxonomy" id="2997416"/>
    <lineage>
        <taxon>Bacteria</taxon>
        <taxon>Bacillati</taxon>
        <taxon>Actinomycetota</taxon>
        <taxon>Actinomycetes</taxon>
        <taxon>Micromonosporales</taxon>
        <taxon>Micromonosporaceae</taxon>
        <taxon>Paractinoplanes</taxon>
    </lineage>
</organism>